<dbReference type="Proteomes" id="UP001281410">
    <property type="component" value="Unassembled WGS sequence"/>
</dbReference>
<dbReference type="Gene3D" id="2.60.40.1820">
    <property type="match status" value="1"/>
</dbReference>
<keyword evidence="5" id="KW-1185">Reference proteome</keyword>
<name>A0AAE0EGT2_9ROSI</name>
<dbReference type="InterPro" id="IPR055301">
    <property type="entry name" value="Lea14-like_2"/>
</dbReference>
<keyword evidence="1" id="KW-1133">Transmembrane helix</keyword>
<dbReference type="Pfam" id="PF03168">
    <property type="entry name" value="LEA_2"/>
    <property type="match status" value="1"/>
</dbReference>
<protein>
    <recommendedName>
        <fullName evidence="2">Late embryogenesis abundant protein LEA-2 subgroup domain-containing protein</fullName>
    </recommendedName>
</protein>
<comment type="caution">
    <text evidence="3">The sequence shown here is derived from an EMBL/GenBank/DDBJ whole genome shotgun (WGS) entry which is preliminary data.</text>
</comment>
<proteinExistence type="predicted"/>
<dbReference type="PANTHER" id="PTHR31852">
    <property type="entry name" value="LATE EMBRYOGENESIS ABUNDANT (LEA) HYDROXYPROLINE-RICH GLYCOPROTEIN FAMILY"/>
    <property type="match status" value="1"/>
</dbReference>
<evidence type="ECO:0000313" key="5">
    <source>
        <dbReference type="Proteomes" id="UP001281410"/>
    </source>
</evidence>
<evidence type="ECO:0000256" key="1">
    <source>
        <dbReference type="SAM" id="Phobius"/>
    </source>
</evidence>
<feature type="transmembrane region" description="Helical" evidence="1">
    <location>
        <begin position="37"/>
        <end position="60"/>
    </location>
</feature>
<reference evidence="3" key="1">
    <citation type="journal article" date="2023" name="Plant J.">
        <title>Genome sequences and population genomics provide insights into the demographic history, inbreeding, and mutation load of two 'living fossil' tree species of Dipteronia.</title>
        <authorList>
            <person name="Feng Y."/>
            <person name="Comes H.P."/>
            <person name="Chen J."/>
            <person name="Zhu S."/>
            <person name="Lu R."/>
            <person name="Zhang X."/>
            <person name="Li P."/>
            <person name="Qiu J."/>
            <person name="Olsen K.M."/>
            <person name="Qiu Y."/>
        </authorList>
    </citation>
    <scope>NUCLEOTIDE SEQUENCE</scope>
    <source>
        <strain evidence="3">NBL</strain>
    </source>
</reference>
<sequence>MADNDQVKPLAAAHHLRSDYEDHEAMSAQSDLRRKKLYIQCCGCLTVLLLIPVVVFIVLFTTVCHVKNPGMRMNSVSIQRQLEVVDGDQNITLLVDVQMKNPNYASFKFINATSVVYYDGVAVGEGRIPAGMAKARRTLRMNVTVDIVPAKVLMVQKLRSDNMNSETWSLSSYTRIIGKVKMLKIIKKNVVVVLNCSFTYNVSSQAIQDSCTQRVKL</sequence>
<dbReference type="SUPFAM" id="SSF117070">
    <property type="entry name" value="LEA14-like"/>
    <property type="match status" value="1"/>
</dbReference>
<gene>
    <name evidence="3" type="ORF">Dsin_007780</name>
    <name evidence="4" type="ORF">Dsin_007787</name>
</gene>
<keyword evidence="1" id="KW-0472">Membrane</keyword>
<evidence type="ECO:0000313" key="3">
    <source>
        <dbReference type="EMBL" id="KAK3227918.1"/>
    </source>
</evidence>
<accession>A0AAE0EGT2</accession>
<dbReference type="AlphaFoldDB" id="A0AAE0EGT2"/>
<feature type="domain" description="Late embryogenesis abundant protein LEA-2 subgroup" evidence="2">
    <location>
        <begin position="97"/>
        <end position="196"/>
    </location>
</feature>
<evidence type="ECO:0000259" key="2">
    <source>
        <dbReference type="Pfam" id="PF03168"/>
    </source>
</evidence>
<evidence type="ECO:0000313" key="4">
    <source>
        <dbReference type="EMBL" id="KAK3227925.1"/>
    </source>
</evidence>
<keyword evidence="1" id="KW-0812">Transmembrane</keyword>
<dbReference type="InterPro" id="IPR004864">
    <property type="entry name" value="LEA_2"/>
</dbReference>
<dbReference type="EMBL" id="JANJYJ010000002">
    <property type="protein sequence ID" value="KAK3227925.1"/>
    <property type="molecule type" value="Genomic_DNA"/>
</dbReference>
<organism evidence="3 5">
    <name type="scientific">Dipteronia sinensis</name>
    <dbReference type="NCBI Taxonomy" id="43782"/>
    <lineage>
        <taxon>Eukaryota</taxon>
        <taxon>Viridiplantae</taxon>
        <taxon>Streptophyta</taxon>
        <taxon>Embryophyta</taxon>
        <taxon>Tracheophyta</taxon>
        <taxon>Spermatophyta</taxon>
        <taxon>Magnoliopsida</taxon>
        <taxon>eudicotyledons</taxon>
        <taxon>Gunneridae</taxon>
        <taxon>Pentapetalae</taxon>
        <taxon>rosids</taxon>
        <taxon>malvids</taxon>
        <taxon>Sapindales</taxon>
        <taxon>Sapindaceae</taxon>
        <taxon>Hippocastanoideae</taxon>
        <taxon>Acereae</taxon>
        <taxon>Dipteronia</taxon>
    </lineage>
</organism>
<dbReference type="EMBL" id="JANJYJ010000002">
    <property type="protein sequence ID" value="KAK3227918.1"/>
    <property type="molecule type" value="Genomic_DNA"/>
</dbReference>